<dbReference type="SMART" id="SM00260">
    <property type="entry name" value="CheW"/>
    <property type="match status" value="1"/>
</dbReference>
<dbReference type="GO" id="GO:0007165">
    <property type="term" value="P:signal transduction"/>
    <property type="evidence" value="ECO:0007669"/>
    <property type="project" value="InterPro"/>
</dbReference>
<accession>A0A3M2I2R2</accession>
<sequence>MTTVTLPSAIDRLRDYERRSLAHVAGSPLAAGVAAGWRGLAWRVGRHRLVSAFDEVVEILGAPAVDSLPGAQPWLRGLANVRGNLLPVVDLKHFLEGQRSVAQERQRMLVIRQPGGDVGVLIDELFGQRVFEEEHRIEVGVLAPGRYAYFVDRAYRLDGVEWAVFSLDRLSRTPEFRQAAA</sequence>
<gene>
    <name evidence="2" type="ORF">EBB59_04485</name>
</gene>
<dbReference type="GO" id="GO:0005829">
    <property type="term" value="C:cytosol"/>
    <property type="evidence" value="ECO:0007669"/>
    <property type="project" value="TreeGrafter"/>
</dbReference>
<dbReference type="SUPFAM" id="SSF50341">
    <property type="entry name" value="CheW-like"/>
    <property type="match status" value="1"/>
</dbReference>
<comment type="caution">
    <text evidence="2">The sequence shown here is derived from an EMBL/GenBank/DDBJ whole genome shotgun (WGS) entry which is preliminary data.</text>
</comment>
<dbReference type="InterPro" id="IPR039315">
    <property type="entry name" value="CheW"/>
</dbReference>
<dbReference type="OrthoDB" id="5298045at2"/>
<dbReference type="Gene3D" id="2.40.50.180">
    <property type="entry name" value="CheA-289, Domain 4"/>
    <property type="match status" value="1"/>
</dbReference>
<dbReference type="InterPro" id="IPR002545">
    <property type="entry name" value="CheW-lke_dom"/>
</dbReference>
<dbReference type="PANTHER" id="PTHR22617">
    <property type="entry name" value="CHEMOTAXIS SENSOR HISTIDINE KINASE-RELATED"/>
    <property type="match status" value="1"/>
</dbReference>
<reference evidence="2 3" key="1">
    <citation type="submission" date="2018-10" db="EMBL/GenBank/DDBJ databases">
        <title>Proposal of Lysobacter pythonis sp. nov. isolated from royal pythons (Python regius).</title>
        <authorList>
            <person name="Hans-Juergen B."/>
            <person name="Huptas C."/>
            <person name="Sandra B."/>
            <person name="Igor L."/>
            <person name="Joachim S."/>
            <person name="Siegfried S."/>
            <person name="Mareike W."/>
            <person name="Peter K."/>
        </authorList>
    </citation>
    <scope>NUCLEOTIDE SEQUENCE [LARGE SCALE GENOMIC DNA]</scope>
    <source>
        <strain evidence="2 3">4284/11</strain>
    </source>
</reference>
<evidence type="ECO:0000259" key="1">
    <source>
        <dbReference type="PROSITE" id="PS50851"/>
    </source>
</evidence>
<name>A0A3M2I2R2_9GAMM</name>
<dbReference type="PANTHER" id="PTHR22617:SF43">
    <property type="entry name" value="PROTEIN PILI"/>
    <property type="match status" value="1"/>
</dbReference>
<dbReference type="GO" id="GO:0006935">
    <property type="term" value="P:chemotaxis"/>
    <property type="evidence" value="ECO:0007669"/>
    <property type="project" value="InterPro"/>
</dbReference>
<protein>
    <submittedName>
        <fullName evidence="2">Chemotaxis protein CheW</fullName>
    </submittedName>
</protein>
<dbReference type="Pfam" id="PF01584">
    <property type="entry name" value="CheW"/>
    <property type="match status" value="1"/>
</dbReference>
<proteinExistence type="predicted"/>
<dbReference type="AlphaFoldDB" id="A0A3M2I2R2"/>
<dbReference type="PROSITE" id="PS50851">
    <property type="entry name" value="CHEW"/>
    <property type="match status" value="1"/>
</dbReference>
<organism evidence="2 3">
    <name type="scientific">Solilutibacter pythonis</name>
    <dbReference type="NCBI Taxonomy" id="2483112"/>
    <lineage>
        <taxon>Bacteria</taxon>
        <taxon>Pseudomonadati</taxon>
        <taxon>Pseudomonadota</taxon>
        <taxon>Gammaproteobacteria</taxon>
        <taxon>Lysobacterales</taxon>
        <taxon>Lysobacteraceae</taxon>
        <taxon>Solilutibacter</taxon>
    </lineage>
</organism>
<dbReference type="InterPro" id="IPR036061">
    <property type="entry name" value="CheW-like_dom_sf"/>
</dbReference>
<evidence type="ECO:0000313" key="2">
    <source>
        <dbReference type="EMBL" id="RMH93512.1"/>
    </source>
</evidence>
<keyword evidence="3" id="KW-1185">Reference proteome</keyword>
<evidence type="ECO:0000313" key="3">
    <source>
        <dbReference type="Proteomes" id="UP000275012"/>
    </source>
</evidence>
<dbReference type="RefSeq" id="WP_122100961.1">
    <property type="nucleotide sequence ID" value="NZ_RFLY01000005.1"/>
</dbReference>
<dbReference type="EMBL" id="RFLY01000005">
    <property type="protein sequence ID" value="RMH93512.1"/>
    <property type="molecule type" value="Genomic_DNA"/>
</dbReference>
<feature type="domain" description="CheW-like" evidence="1">
    <location>
        <begin position="36"/>
        <end position="176"/>
    </location>
</feature>
<dbReference type="Proteomes" id="UP000275012">
    <property type="component" value="Unassembled WGS sequence"/>
</dbReference>